<keyword evidence="3 6" id="KW-0812">Transmembrane</keyword>
<name>A0A9W8R2R6_9HYPO</name>
<protein>
    <recommendedName>
        <fullName evidence="9">Amino acid permease</fullName>
    </recommendedName>
</protein>
<organism evidence="7 8">
    <name type="scientific">Fusarium falciforme</name>
    <dbReference type="NCBI Taxonomy" id="195108"/>
    <lineage>
        <taxon>Eukaryota</taxon>
        <taxon>Fungi</taxon>
        <taxon>Dikarya</taxon>
        <taxon>Ascomycota</taxon>
        <taxon>Pezizomycotina</taxon>
        <taxon>Sordariomycetes</taxon>
        <taxon>Hypocreomycetidae</taxon>
        <taxon>Hypocreales</taxon>
        <taxon>Nectriaceae</taxon>
        <taxon>Fusarium</taxon>
        <taxon>Fusarium solani species complex</taxon>
    </lineage>
</organism>
<evidence type="ECO:0000256" key="4">
    <source>
        <dbReference type="ARBA" id="ARBA00022989"/>
    </source>
</evidence>
<dbReference type="PANTHER" id="PTHR45649">
    <property type="entry name" value="AMINO-ACID PERMEASE BAT1"/>
    <property type="match status" value="1"/>
</dbReference>
<feature type="transmembrane region" description="Helical" evidence="6">
    <location>
        <begin position="148"/>
        <end position="171"/>
    </location>
</feature>
<comment type="caution">
    <text evidence="7">The sequence shown here is derived from an EMBL/GenBank/DDBJ whole genome shotgun (WGS) entry which is preliminary data.</text>
</comment>
<evidence type="ECO:0000256" key="5">
    <source>
        <dbReference type="ARBA" id="ARBA00023136"/>
    </source>
</evidence>
<dbReference type="PANTHER" id="PTHR45649:SF14">
    <property type="entry name" value="GABA PERMEASE"/>
    <property type="match status" value="1"/>
</dbReference>
<comment type="subcellular location">
    <subcellularLocation>
        <location evidence="1">Membrane</location>
        <topology evidence="1">Multi-pass membrane protein</topology>
    </subcellularLocation>
</comment>
<evidence type="ECO:0000256" key="3">
    <source>
        <dbReference type="ARBA" id="ARBA00022692"/>
    </source>
</evidence>
<sequence>MAACHMAEELPSASRNVPLAMMGTVLVNGIMGLVYCIVILYSTGSLESLLATPTGFPFMQIYLTATKSRVGGTILSVMIPIIAAAASAAGLTSTSRTLWAFARDKATPFDRYLSKVDKRLQIPANAVFVTAAIQAALGLIYLGSATAFNALLSMAVIGMYLSYLLPILYMIGYGRRPDMNKVDRYFRLPNSLGMVVNLVSCAWIVLVIIFSTFPPVLPVTAQTMNYSSVVFTGWLLFGALYYWLYGRHKFEVPMSDVLIISAVEG</sequence>
<feature type="transmembrane region" description="Helical" evidence="6">
    <location>
        <begin position="192"/>
        <end position="213"/>
    </location>
</feature>
<dbReference type="GO" id="GO:0022857">
    <property type="term" value="F:transmembrane transporter activity"/>
    <property type="evidence" value="ECO:0007669"/>
    <property type="project" value="InterPro"/>
</dbReference>
<feature type="transmembrane region" description="Helical" evidence="6">
    <location>
        <begin position="122"/>
        <end position="142"/>
    </location>
</feature>
<feature type="transmembrane region" description="Helical" evidence="6">
    <location>
        <begin position="20"/>
        <end position="41"/>
    </location>
</feature>
<keyword evidence="5 6" id="KW-0472">Membrane</keyword>
<evidence type="ECO:0000256" key="1">
    <source>
        <dbReference type="ARBA" id="ARBA00004141"/>
    </source>
</evidence>
<feature type="transmembrane region" description="Helical" evidence="6">
    <location>
        <begin position="225"/>
        <end position="244"/>
    </location>
</feature>
<evidence type="ECO:0000313" key="7">
    <source>
        <dbReference type="EMBL" id="KAJ4183284.1"/>
    </source>
</evidence>
<dbReference type="EMBL" id="JAOQAV010000030">
    <property type="protein sequence ID" value="KAJ4183284.1"/>
    <property type="molecule type" value="Genomic_DNA"/>
</dbReference>
<feature type="transmembrane region" description="Helical" evidence="6">
    <location>
        <begin position="77"/>
        <end position="101"/>
    </location>
</feature>
<evidence type="ECO:0000256" key="6">
    <source>
        <dbReference type="SAM" id="Phobius"/>
    </source>
</evidence>
<keyword evidence="4 6" id="KW-1133">Transmembrane helix</keyword>
<gene>
    <name evidence="7" type="ORF">NW755_009774</name>
</gene>
<reference evidence="7" key="1">
    <citation type="submission" date="2022-09" db="EMBL/GenBank/DDBJ databases">
        <title>Fusarium specimens isolated from Avocado Roots.</title>
        <authorList>
            <person name="Stajich J."/>
            <person name="Roper C."/>
            <person name="Heimlech-Rivalta G."/>
        </authorList>
    </citation>
    <scope>NUCLEOTIDE SEQUENCE</scope>
    <source>
        <strain evidence="7">A02</strain>
    </source>
</reference>
<keyword evidence="2" id="KW-0813">Transport</keyword>
<accession>A0A9W8R2R6</accession>
<dbReference type="Pfam" id="PF13520">
    <property type="entry name" value="AA_permease_2"/>
    <property type="match status" value="1"/>
</dbReference>
<dbReference type="InterPro" id="IPR002293">
    <property type="entry name" value="AA/rel_permease1"/>
</dbReference>
<dbReference type="GO" id="GO:0016020">
    <property type="term" value="C:membrane"/>
    <property type="evidence" value="ECO:0007669"/>
    <property type="project" value="UniProtKB-SubCell"/>
</dbReference>
<evidence type="ECO:0000313" key="8">
    <source>
        <dbReference type="Proteomes" id="UP001152087"/>
    </source>
</evidence>
<dbReference type="Gene3D" id="1.20.1740.10">
    <property type="entry name" value="Amino acid/polyamine transporter I"/>
    <property type="match status" value="1"/>
</dbReference>
<dbReference type="AlphaFoldDB" id="A0A9W8R2R6"/>
<evidence type="ECO:0000256" key="2">
    <source>
        <dbReference type="ARBA" id="ARBA00022448"/>
    </source>
</evidence>
<keyword evidence="8" id="KW-1185">Reference proteome</keyword>
<evidence type="ECO:0008006" key="9">
    <source>
        <dbReference type="Google" id="ProtNLM"/>
    </source>
</evidence>
<proteinExistence type="predicted"/>
<dbReference type="Proteomes" id="UP001152087">
    <property type="component" value="Unassembled WGS sequence"/>
</dbReference>